<gene>
    <name evidence="2" type="ORF">EVAR_22770_1</name>
</gene>
<dbReference type="AlphaFoldDB" id="A0A4C1UTN7"/>
<feature type="compositionally biased region" description="Low complexity" evidence="1">
    <location>
        <begin position="17"/>
        <end position="26"/>
    </location>
</feature>
<organism evidence="2 3">
    <name type="scientific">Eumeta variegata</name>
    <name type="common">Bagworm moth</name>
    <name type="synonym">Eumeta japonica</name>
    <dbReference type="NCBI Taxonomy" id="151549"/>
    <lineage>
        <taxon>Eukaryota</taxon>
        <taxon>Metazoa</taxon>
        <taxon>Ecdysozoa</taxon>
        <taxon>Arthropoda</taxon>
        <taxon>Hexapoda</taxon>
        <taxon>Insecta</taxon>
        <taxon>Pterygota</taxon>
        <taxon>Neoptera</taxon>
        <taxon>Endopterygota</taxon>
        <taxon>Lepidoptera</taxon>
        <taxon>Glossata</taxon>
        <taxon>Ditrysia</taxon>
        <taxon>Tineoidea</taxon>
        <taxon>Psychidae</taxon>
        <taxon>Oiketicinae</taxon>
        <taxon>Eumeta</taxon>
    </lineage>
</organism>
<sequence>MEPATGRRTRHRRARAFEAGRASAGAPAPPIRRYIFAGMNTASWSAAEYGVNDASDCLCLEFAAGSNDSRDVTTLITTDCESRDGGVRWFNTA</sequence>
<evidence type="ECO:0000256" key="1">
    <source>
        <dbReference type="SAM" id="MobiDB-lite"/>
    </source>
</evidence>
<dbReference type="Proteomes" id="UP000299102">
    <property type="component" value="Unassembled WGS sequence"/>
</dbReference>
<name>A0A4C1UTN7_EUMVA</name>
<proteinExistence type="predicted"/>
<keyword evidence="3" id="KW-1185">Reference proteome</keyword>
<protein>
    <submittedName>
        <fullName evidence="2">Uncharacterized protein</fullName>
    </submittedName>
</protein>
<evidence type="ECO:0000313" key="3">
    <source>
        <dbReference type="Proteomes" id="UP000299102"/>
    </source>
</evidence>
<dbReference type="EMBL" id="BGZK01000219">
    <property type="protein sequence ID" value="GBP29397.1"/>
    <property type="molecule type" value="Genomic_DNA"/>
</dbReference>
<feature type="region of interest" description="Disordered" evidence="1">
    <location>
        <begin position="1"/>
        <end position="26"/>
    </location>
</feature>
<reference evidence="2 3" key="1">
    <citation type="journal article" date="2019" name="Commun. Biol.">
        <title>The bagworm genome reveals a unique fibroin gene that provides high tensile strength.</title>
        <authorList>
            <person name="Kono N."/>
            <person name="Nakamura H."/>
            <person name="Ohtoshi R."/>
            <person name="Tomita M."/>
            <person name="Numata K."/>
            <person name="Arakawa K."/>
        </authorList>
    </citation>
    <scope>NUCLEOTIDE SEQUENCE [LARGE SCALE GENOMIC DNA]</scope>
</reference>
<comment type="caution">
    <text evidence="2">The sequence shown here is derived from an EMBL/GenBank/DDBJ whole genome shotgun (WGS) entry which is preliminary data.</text>
</comment>
<evidence type="ECO:0000313" key="2">
    <source>
        <dbReference type="EMBL" id="GBP29397.1"/>
    </source>
</evidence>
<accession>A0A4C1UTN7</accession>